<dbReference type="EC" id="2.7.11.1" evidence="1"/>
<gene>
    <name evidence="11" type="ORF">BU26DRAFT_451778</name>
</gene>
<dbReference type="Gene3D" id="3.30.200.20">
    <property type="entry name" value="Phosphorylase Kinase, domain 1"/>
    <property type="match status" value="1"/>
</dbReference>
<name>A0A6A6INK0_9PLEO</name>
<feature type="compositionally biased region" description="Basic and acidic residues" evidence="9">
    <location>
        <begin position="117"/>
        <end position="129"/>
    </location>
</feature>
<accession>A0A6A6INK0</accession>
<comment type="catalytic activity">
    <reaction evidence="8">
        <text>L-seryl-[protein] + ATP = O-phospho-L-seryl-[protein] + ADP + H(+)</text>
        <dbReference type="Rhea" id="RHEA:17989"/>
        <dbReference type="Rhea" id="RHEA-COMP:9863"/>
        <dbReference type="Rhea" id="RHEA-COMP:11604"/>
        <dbReference type="ChEBI" id="CHEBI:15378"/>
        <dbReference type="ChEBI" id="CHEBI:29999"/>
        <dbReference type="ChEBI" id="CHEBI:30616"/>
        <dbReference type="ChEBI" id="CHEBI:83421"/>
        <dbReference type="ChEBI" id="CHEBI:456216"/>
        <dbReference type="EC" id="2.7.11.1"/>
    </reaction>
</comment>
<dbReference type="SUPFAM" id="SSF56112">
    <property type="entry name" value="Protein kinase-like (PK-like)"/>
    <property type="match status" value="1"/>
</dbReference>
<keyword evidence="12" id="KW-1185">Reference proteome</keyword>
<evidence type="ECO:0000256" key="8">
    <source>
        <dbReference type="ARBA" id="ARBA00048679"/>
    </source>
</evidence>
<dbReference type="GO" id="GO:0035556">
    <property type="term" value="P:intracellular signal transduction"/>
    <property type="evidence" value="ECO:0007669"/>
    <property type="project" value="TreeGrafter"/>
</dbReference>
<dbReference type="InterPro" id="IPR024604">
    <property type="entry name" value="GSG2_C"/>
</dbReference>
<dbReference type="RefSeq" id="XP_033686823.1">
    <property type="nucleotide sequence ID" value="XM_033824773.1"/>
</dbReference>
<evidence type="ECO:0000313" key="11">
    <source>
        <dbReference type="EMBL" id="KAF2251819.1"/>
    </source>
</evidence>
<feature type="domain" description="Serine/threonine-protein kinase haspin C-terminal" evidence="10">
    <location>
        <begin position="541"/>
        <end position="684"/>
    </location>
</feature>
<evidence type="ECO:0000256" key="3">
    <source>
        <dbReference type="ARBA" id="ARBA00022679"/>
    </source>
</evidence>
<evidence type="ECO:0000313" key="12">
    <source>
        <dbReference type="Proteomes" id="UP000800094"/>
    </source>
</evidence>
<sequence length="724" mass="81372">MPPKKVYGKRTAVKAPSNFAKFLSPDKENVCVGKQGKNGAANRVKPKEKDDFDGIEKELEALTLREGGKAAHEAAGVVKKKRRPRRVVEDTDDGAEHEHQDAVVDIETNLGALTLEEDQRTLLKEEPQKNKGRPRKAIGNTGELAETKKKDHKIDTKPNKETSKPQKHPDAQSAPSSPMRGQRLKAVVIPKSSAVATCNECPKMPQLPTPDLTPERDDVCTAYVSPLLSLSYGRKIVTFEDWSSALEPHFTVSKIAEASFSEVYRLSATSVTPDSTDESVLKLVPLRRPPDAPLPSRSQPCGAKVSARQTMDHADREEQEQWKSHVEDVLSEVKLLQNLNHIPGFTNFRELTVLQGRPSITFANAWKAWNKSRPRGRKSEFPDPSKKPSYEDTQLWAVIEMQDAGTDCEKVMEAGGMGTIWEIWDVFWGVCLSVAKAEEACNFEHRDMHLENICVRSSRQSDDLIEPTIKDPLRRKLGFTGIETTVIDCTLSRADILPPSPCRRSSSSSFVSNSSASSTASPRIPTSPEPDVAYLDLNKDLGLFTGDATEEYQYEIYRYMRGVVFYGDPLKSELSSSNDPGTPRRSPRKINQHIRFDEAQTPRRSPRKSMTNRYRDPPSDIWKYFHPKTNLVWVHFILYKLLQHLEGYEPMNISSKQTMRNVDADPEDAGRIKKKACKLYRILERVAELVEPGVLAGRDSLGSMKELVVLAMEERWLRVEDVAG</sequence>
<feature type="region of interest" description="Disordered" evidence="9">
    <location>
        <begin position="117"/>
        <end position="182"/>
    </location>
</feature>
<dbReference type="Pfam" id="PF12330">
    <property type="entry name" value="Haspin_kinase"/>
    <property type="match status" value="1"/>
</dbReference>
<dbReference type="PANTHER" id="PTHR24419">
    <property type="entry name" value="INTERLEUKIN-1 RECEPTOR-ASSOCIATED KINASE"/>
    <property type="match status" value="1"/>
</dbReference>
<feature type="region of interest" description="Disordered" evidence="9">
    <location>
        <begin position="500"/>
        <end position="529"/>
    </location>
</feature>
<feature type="compositionally biased region" description="Low complexity" evidence="9">
    <location>
        <begin position="502"/>
        <end position="526"/>
    </location>
</feature>
<dbReference type="Proteomes" id="UP000800094">
    <property type="component" value="Unassembled WGS sequence"/>
</dbReference>
<keyword evidence="2" id="KW-0723">Serine/threonine-protein kinase</keyword>
<dbReference type="AlphaFoldDB" id="A0A6A6INK0"/>
<dbReference type="GO" id="GO:0005737">
    <property type="term" value="C:cytoplasm"/>
    <property type="evidence" value="ECO:0007669"/>
    <property type="project" value="TreeGrafter"/>
</dbReference>
<dbReference type="Gene3D" id="1.10.510.10">
    <property type="entry name" value="Transferase(Phosphotransferase) domain 1"/>
    <property type="match status" value="1"/>
</dbReference>
<evidence type="ECO:0000259" key="10">
    <source>
        <dbReference type="SMART" id="SM01331"/>
    </source>
</evidence>
<feature type="compositionally biased region" description="Basic and acidic residues" evidence="9">
    <location>
        <begin position="145"/>
        <end position="170"/>
    </location>
</feature>
<evidence type="ECO:0000256" key="2">
    <source>
        <dbReference type="ARBA" id="ARBA00022527"/>
    </source>
</evidence>
<keyword evidence="6" id="KW-0067">ATP-binding</keyword>
<organism evidence="11 12">
    <name type="scientific">Trematosphaeria pertusa</name>
    <dbReference type="NCBI Taxonomy" id="390896"/>
    <lineage>
        <taxon>Eukaryota</taxon>
        <taxon>Fungi</taxon>
        <taxon>Dikarya</taxon>
        <taxon>Ascomycota</taxon>
        <taxon>Pezizomycotina</taxon>
        <taxon>Dothideomycetes</taxon>
        <taxon>Pleosporomycetidae</taxon>
        <taxon>Pleosporales</taxon>
        <taxon>Massarineae</taxon>
        <taxon>Trematosphaeriaceae</taxon>
        <taxon>Trematosphaeria</taxon>
    </lineage>
</organism>
<dbReference type="InterPro" id="IPR011009">
    <property type="entry name" value="Kinase-like_dom_sf"/>
</dbReference>
<evidence type="ECO:0000256" key="5">
    <source>
        <dbReference type="ARBA" id="ARBA00022777"/>
    </source>
</evidence>
<feature type="compositionally biased region" description="Basic and acidic residues" evidence="9">
    <location>
        <begin position="86"/>
        <end position="102"/>
    </location>
</feature>
<feature type="region of interest" description="Disordered" evidence="9">
    <location>
        <begin position="288"/>
        <end position="316"/>
    </location>
</feature>
<keyword evidence="4" id="KW-0547">Nucleotide-binding</keyword>
<evidence type="ECO:0000256" key="7">
    <source>
        <dbReference type="ARBA" id="ARBA00047899"/>
    </source>
</evidence>
<keyword evidence="3" id="KW-0808">Transferase</keyword>
<proteinExistence type="predicted"/>
<dbReference type="GO" id="GO:0005634">
    <property type="term" value="C:nucleus"/>
    <property type="evidence" value="ECO:0007669"/>
    <property type="project" value="TreeGrafter"/>
</dbReference>
<dbReference type="GO" id="GO:0005524">
    <property type="term" value="F:ATP binding"/>
    <property type="evidence" value="ECO:0007669"/>
    <property type="project" value="UniProtKB-KW"/>
</dbReference>
<dbReference type="EMBL" id="ML987192">
    <property type="protein sequence ID" value="KAF2251819.1"/>
    <property type="molecule type" value="Genomic_DNA"/>
</dbReference>
<dbReference type="GO" id="GO:0072354">
    <property type="term" value="F:histone H3T3 kinase activity"/>
    <property type="evidence" value="ECO:0007669"/>
    <property type="project" value="TreeGrafter"/>
</dbReference>
<evidence type="ECO:0000256" key="4">
    <source>
        <dbReference type="ARBA" id="ARBA00022741"/>
    </source>
</evidence>
<comment type="catalytic activity">
    <reaction evidence="7">
        <text>L-threonyl-[protein] + ATP = O-phospho-L-threonyl-[protein] + ADP + H(+)</text>
        <dbReference type="Rhea" id="RHEA:46608"/>
        <dbReference type="Rhea" id="RHEA-COMP:11060"/>
        <dbReference type="Rhea" id="RHEA-COMP:11605"/>
        <dbReference type="ChEBI" id="CHEBI:15378"/>
        <dbReference type="ChEBI" id="CHEBI:30013"/>
        <dbReference type="ChEBI" id="CHEBI:30616"/>
        <dbReference type="ChEBI" id="CHEBI:61977"/>
        <dbReference type="ChEBI" id="CHEBI:456216"/>
        <dbReference type="EC" id="2.7.11.1"/>
    </reaction>
</comment>
<evidence type="ECO:0000256" key="6">
    <source>
        <dbReference type="ARBA" id="ARBA00022840"/>
    </source>
</evidence>
<evidence type="ECO:0000256" key="1">
    <source>
        <dbReference type="ARBA" id="ARBA00012513"/>
    </source>
</evidence>
<dbReference type="SMART" id="SM01331">
    <property type="entry name" value="DUF3635"/>
    <property type="match status" value="1"/>
</dbReference>
<feature type="region of interest" description="Disordered" evidence="9">
    <location>
        <begin position="573"/>
        <end position="614"/>
    </location>
</feature>
<reference evidence="11" key="1">
    <citation type="journal article" date="2020" name="Stud. Mycol.">
        <title>101 Dothideomycetes genomes: a test case for predicting lifestyles and emergence of pathogens.</title>
        <authorList>
            <person name="Haridas S."/>
            <person name="Albert R."/>
            <person name="Binder M."/>
            <person name="Bloem J."/>
            <person name="Labutti K."/>
            <person name="Salamov A."/>
            <person name="Andreopoulos B."/>
            <person name="Baker S."/>
            <person name="Barry K."/>
            <person name="Bills G."/>
            <person name="Bluhm B."/>
            <person name="Cannon C."/>
            <person name="Castanera R."/>
            <person name="Culley D."/>
            <person name="Daum C."/>
            <person name="Ezra D."/>
            <person name="Gonzalez J."/>
            <person name="Henrissat B."/>
            <person name="Kuo A."/>
            <person name="Liang C."/>
            <person name="Lipzen A."/>
            <person name="Lutzoni F."/>
            <person name="Magnuson J."/>
            <person name="Mondo S."/>
            <person name="Nolan M."/>
            <person name="Ohm R."/>
            <person name="Pangilinan J."/>
            <person name="Park H.-J."/>
            <person name="Ramirez L."/>
            <person name="Alfaro M."/>
            <person name="Sun H."/>
            <person name="Tritt A."/>
            <person name="Yoshinaga Y."/>
            <person name="Zwiers L.-H."/>
            <person name="Turgeon B."/>
            <person name="Goodwin S."/>
            <person name="Spatafora J."/>
            <person name="Crous P."/>
            <person name="Grigoriev I."/>
        </authorList>
    </citation>
    <scope>NUCLEOTIDE SEQUENCE</scope>
    <source>
        <strain evidence="11">CBS 122368</strain>
    </source>
</reference>
<dbReference type="OrthoDB" id="21018at2759"/>
<dbReference type="GO" id="GO:0000278">
    <property type="term" value="P:mitotic cell cycle"/>
    <property type="evidence" value="ECO:0007669"/>
    <property type="project" value="TreeGrafter"/>
</dbReference>
<dbReference type="GeneID" id="54578103"/>
<protein>
    <recommendedName>
        <fullName evidence="1">non-specific serine/threonine protein kinase</fullName>
        <ecNumber evidence="1">2.7.11.1</ecNumber>
    </recommendedName>
</protein>
<feature type="region of interest" description="Disordered" evidence="9">
    <location>
        <begin position="66"/>
        <end position="104"/>
    </location>
</feature>
<dbReference type="PANTHER" id="PTHR24419:SF18">
    <property type="entry name" value="SERINE_THREONINE-PROTEIN KINASE HASPIN"/>
    <property type="match status" value="1"/>
</dbReference>
<keyword evidence="5" id="KW-0418">Kinase</keyword>
<evidence type="ECO:0000256" key="9">
    <source>
        <dbReference type="SAM" id="MobiDB-lite"/>
    </source>
</evidence>